<comment type="caution">
    <text evidence="2">The sequence shown here is derived from an EMBL/GenBank/DDBJ whole genome shotgun (WGS) entry which is preliminary data.</text>
</comment>
<dbReference type="AlphaFoldDB" id="A0A8B6G555"/>
<name>A0A8B6G555_MYTGA</name>
<sequence length="146" mass="17284">MAEGGYEFDNPVFKIDDYDDDDYDDEEKTPLMDNDDEEDVLGVDDYKISDYLKEGRSMFQDFQRTIKAPIRELDNIEIPLQEISTQQEGQELLEIASNAETHVKEIETSFIEQWNIFSKMNETQTKMTKKRDGWYNQCNDNSKRRD</sequence>
<dbReference type="Proteomes" id="UP000596742">
    <property type="component" value="Unassembled WGS sequence"/>
</dbReference>
<gene>
    <name evidence="2" type="ORF">MGAL_10B007504</name>
</gene>
<proteinExistence type="predicted"/>
<organism evidence="2 3">
    <name type="scientific">Mytilus galloprovincialis</name>
    <name type="common">Mediterranean mussel</name>
    <dbReference type="NCBI Taxonomy" id="29158"/>
    <lineage>
        <taxon>Eukaryota</taxon>
        <taxon>Metazoa</taxon>
        <taxon>Spiralia</taxon>
        <taxon>Lophotrochozoa</taxon>
        <taxon>Mollusca</taxon>
        <taxon>Bivalvia</taxon>
        <taxon>Autobranchia</taxon>
        <taxon>Pteriomorphia</taxon>
        <taxon>Mytilida</taxon>
        <taxon>Mytiloidea</taxon>
        <taxon>Mytilidae</taxon>
        <taxon>Mytilinae</taxon>
        <taxon>Mytilus</taxon>
    </lineage>
</organism>
<keyword evidence="3" id="KW-1185">Reference proteome</keyword>
<accession>A0A8B6G555</accession>
<reference evidence="2" key="1">
    <citation type="submission" date="2018-11" db="EMBL/GenBank/DDBJ databases">
        <authorList>
            <person name="Alioto T."/>
            <person name="Alioto T."/>
        </authorList>
    </citation>
    <scope>NUCLEOTIDE SEQUENCE</scope>
</reference>
<protein>
    <submittedName>
        <fullName evidence="2">Uncharacterized protein</fullName>
    </submittedName>
</protein>
<feature type="compositionally biased region" description="Acidic residues" evidence="1">
    <location>
        <begin position="17"/>
        <end position="37"/>
    </location>
</feature>
<feature type="region of interest" description="Disordered" evidence="1">
    <location>
        <begin position="1"/>
        <end position="37"/>
    </location>
</feature>
<evidence type="ECO:0000313" key="3">
    <source>
        <dbReference type="Proteomes" id="UP000596742"/>
    </source>
</evidence>
<dbReference type="EMBL" id="UYJE01007873">
    <property type="protein sequence ID" value="VDI58736.1"/>
    <property type="molecule type" value="Genomic_DNA"/>
</dbReference>
<evidence type="ECO:0000313" key="2">
    <source>
        <dbReference type="EMBL" id="VDI58736.1"/>
    </source>
</evidence>
<evidence type="ECO:0000256" key="1">
    <source>
        <dbReference type="SAM" id="MobiDB-lite"/>
    </source>
</evidence>